<dbReference type="RefSeq" id="WP_173942582.1">
    <property type="nucleotide sequence ID" value="NZ_CBCSCD010000001.1"/>
</dbReference>
<evidence type="ECO:0000313" key="3">
    <source>
        <dbReference type="Proteomes" id="UP000500806"/>
    </source>
</evidence>
<name>A0A6M9PSJ9_9BURK</name>
<gene>
    <name evidence="2" type="ORF">DCO16_04745</name>
</gene>
<reference evidence="2 3" key="1">
    <citation type="submission" date="2018-04" db="EMBL/GenBank/DDBJ databases">
        <title>Polynucleobacter sp. LimPoW16 genome.</title>
        <authorList>
            <person name="Hahn M.W."/>
        </authorList>
    </citation>
    <scope>NUCLEOTIDE SEQUENCE [LARGE SCALE GENOMIC DNA]</scope>
    <source>
        <strain evidence="2 3">LimPoW16</strain>
    </source>
</reference>
<feature type="region of interest" description="Disordered" evidence="1">
    <location>
        <begin position="30"/>
        <end position="60"/>
    </location>
</feature>
<dbReference type="EMBL" id="CP028941">
    <property type="protein sequence ID" value="QKM62428.1"/>
    <property type="molecule type" value="Genomic_DNA"/>
</dbReference>
<proteinExistence type="predicted"/>
<protein>
    <submittedName>
        <fullName evidence="2">Uncharacterized protein</fullName>
    </submittedName>
</protein>
<sequence>MSNKAIAITVLILLLATGYLLYTSDSDIDMGGEKHGAEATQAQEPTKEKSVESAKPDEKK</sequence>
<dbReference type="Proteomes" id="UP000500806">
    <property type="component" value="Chromosome"/>
</dbReference>
<evidence type="ECO:0000313" key="2">
    <source>
        <dbReference type="EMBL" id="QKM62428.1"/>
    </source>
</evidence>
<accession>A0A6M9PSJ9</accession>
<organism evidence="2 3">
    <name type="scientific">Polynucleobacter antarcticus</name>
    <dbReference type="NCBI Taxonomy" id="1743162"/>
    <lineage>
        <taxon>Bacteria</taxon>
        <taxon>Pseudomonadati</taxon>
        <taxon>Pseudomonadota</taxon>
        <taxon>Betaproteobacteria</taxon>
        <taxon>Burkholderiales</taxon>
        <taxon>Burkholderiaceae</taxon>
        <taxon>Polynucleobacter</taxon>
    </lineage>
</organism>
<evidence type="ECO:0000256" key="1">
    <source>
        <dbReference type="SAM" id="MobiDB-lite"/>
    </source>
</evidence>
<feature type="compositionally biased region" description="Basic and acidic residues" evidence="1">
    <location>
        <begin position="45"/>
        <end position="60"/>
    </location>
</feature>
<dbReference type="KEGG" id="pani:DCO16_04745"/>
<dbReference type="AlphaFoldDB" id="A0A6M9PSJ9"/>
<keyword evidence="3" id="KW-1185">Reference proteome</keyword>